<sequence>MAPGQCKILALADHDSAPTELRKCATLLGPGGSCVALYLEFEDGGQLGTAPRLTHVTLQEHRAGGVRNVTGETQPVVEKRNGGQTVNQAYRTTLGEMVERLCFSRYPAQLERYLLSMYLTQWHSLSHMFLSYMRDPGGPQSPGKSSVGAWLFGPKPLNKTEQFIQQTRLRVQDVPVLRFLASTVPRGPNPSAPPGSVSPDMSF</sequence>
<accession>A0A7S4FPW6</accession>
<gene>
    <name evidence="2" type="ORF">EGYM00163_LOCUS19409</name>
</gene>
<dbReference type="EMBL" id="HBJA01054709">
    <property type="protein sequence ID" value="CAE0808279.1"/>
    <property type="molecule type" value="Transcribed_RNA"/>
</dbReference>
<feature type="region of interest" description="Disordered" evidence="1">
    <location>
        <begin position="182"/>
        <end position="203"/>
    </location>
</feature>
<organism evidence="2">
    <name type="scientific">Eutreptiella gymnastica</name>
    <dbReference type="NCBI Taxonomy" id="73025"/>
    <lineage>
        <taxon>Eukaryota</taxon>
        <taxon>Discoba</taxon>
        <taxon>Euglenozoa</taxon>
        <taxon>Euglenida</taxon>
        <taxon>Spirocuta</taxon>
        <taxon>Euglenophyceae</taxon>
        <taxon>Eutreptiales</taxon>
        <taxon>Eutreptiaceae</taxon>
        <taxon>Eutreptiella</taxon>
    </lineage>
</organism>
<name>A0A7S4FPW6_9EUGL</name>
<protein>
    <submittedName>
        <fullName evidence="2">Uncharacterized protein</fullName>
    </submittedName>
</protein>
<reference evidence="2" key="1">
    <citation type="submission" date="2021-01" db="EMBL/GenBank/DDBJ databases">
        <authorList>
            <person name="Corre E."/>
            <person name="Pelletier E."/>
            <person name="Niang G."/>
            <person name="Scheremetjew M."/>
            <person name="Finn R."/>
            <person name="Kale V."/>
            <person name="Holt S."/>
            <person name="Cochrane G."/>
            <person name="Meng A."/>
            <person name="Brown T."/>
            <person name="Cohen L."/>
        </authorList>
    </citation>
    <scope>NUCLEOTIDE SEQUENCE</scope>
    <source>
        <strain evidence="2">CCMP1594</strain>
    </source>
</reference>
<evidence type="ECO:0000313" key="2">
    <source>
        <dbReference type="EMBL" id="CAE0808279.1"/>
    </source>
</evidence>
<proteinExistence type="predicted"/>
<dbReference type="AlphaFoldDB" id="A0A7S4FPW6"/>
<evidence type="ECO:0000256" key="1">
    <source>
        <dbReference type="SAM" id="MobiDB-lite"/>
    </source>
</evidence>